<dbReference type="EMBL" id="FOIC01000002">
    <property type="protein sequence ID" value="SES82383.1"/>
    <property type="molecule type" value="Genomic_DNA"/>
</dbReference>
<gene>
    <name evidence="3" type="ORF">SAMN04488694_10221</name>
    <name evidence="2" type="ORF">SAMN05192552_1001352</name>
</gene>
<proteinExistence type="predicted"/>
<dbReference type="STRING" id="392421.SAMN04488694_10221"/>
<dbReference type="Gene3D" id="2.120.10.30">
    <property type="entry name" value="TolB, C-terminal domain"/>
    <property type="match status" value="1"/>
</dbReference>
<organism evidence="2 5">
    <name type="scientific">Natrinema hispanicum</name>
    <dbReference type="NCBI Taxonomy" id="392421"/>
    <lineage>
        <taxon>Archaea</taxon>
        <taxon>Methanobacteriati</taxon>
        <taxon>Methanobacteriota</taxon>
        <taxon>Stenosarchaea group</taxon>
        <taxon>Halobacteria</taxon>
        <taxon>Halobacteriales</taxon>
        <taxon>Natrialbaceae</taxon>
        <taxon>Natrinema</taxon>
    </lineage>
</organism>
<keyword evidence="1" id="KW-0812">Transmembrane</keyword>
<sequence>MVRSTVAAATDRLTRNHVRIVFLTILIACAAGIIFNAAGESASERTAAPADAPPADTHTVITQSGRAGNILAYAPNGSRIYANDTHTKYYDVDPVENESMTVEYAATDTLYADSPRCQDPPCARNVIERANLSTGEVTEVYAQYVYRETAGEWHDADRIDDQHIVVADIAADQVFMVDTQSEMIEWTWDAQHDYPVEGGGSYPGNWVHLNDVEVLADGRVMASLRNQDQVVFIDPETGLAADWTLGAENEYSILNEQHNPDYIPEARGGPAVVVADSENGRVQEFQRENGAWNRSWVWSDDRLQWPRDADRLPTGNTLITDTGGERVLEVNQSGDIVWQLETPHPYDAERLETGDESTGGQSAAALGLESRTSGADDGGRQNVDLGVFDPIVDRVRSVVPSHVVTFVVYASPSWLGLSALGPVTVGLATALLWGCVELRWALRARGIRIRWPVYKEK</sequence>
<dbReference type="OrthoDB" id="306371at2157"/>
<evidence type="ECO:0000256" key="1">
    <source>
        <dbReference type="SAM" id="Phobius"/>
    </source>
</evidence>
<evidence type="ECO:0000313" key="4">
    <source>
        <dbReference type="Proteomes" id="UP000199320"/>
    </source>
</evidence>
<keyword evidence="1" id="KW-1133">Transmembrane helix</keyword>
<dbReference type="InterPro" id="IPR011042">
    <property type="entry name" value="6-blade_b-propeller_TolB-like"/>
</dbReference>
<dbReference type="Proteomes" id="UP000199320">
    <property type="component" value="Unassembled WGS sequence"/>
</dbReference>
<dbReference type="EMBL" id="FMZP01000001">
    <property type="protein sequence ID" value="SDC09364.1"/>
    <property type="molecule type" value="Genomic_DNA"/>
</dbReference>
<dbReference type="AlphaFoldDB" id="A0A1G6ISA2"/>
<feature type="transmembrane region" description="Helical" evidence="1">
    <location>
        <begin position="20"/>
        <end position="39"/>
    </location>
</feature>
<keyword evidence="4" id="KW-1185">Reference proteome</keyword>
<evidence type="ECO:0000313" key="3">
    <source>
        <dbReference type="EMBL" id="SES82383.1"/>
    </source>
</evidence>
<dbReference type="Proteomes" id="UP000324021">
    <property type="component" value="Unassembled WGS sequence"/>
</dbReference>
<protein>
    <submittedName>
        <fullName evidence="2">Arylsulfotransferase (ASST)</fullName>
    </submittedName>
</protein>
<dbReference type="GO" id="GO:0016740">
    <property type="term" value="F:transferase activity"/>
    <property type="evidence" value="ECO:0007669"/>
    <property type="project" value="UniProtKB-KW"/>
</dbReference>
<accession>A0A1G6ISA2</accession>
<reference evidence="4 5" key="1">
    <citation type="submission" date="2016-10" db="EMBL/GenBank/DDBJ databases">
        <authorList>
            <person name="Varghese N."/>
            <person name="Submissions S."/>
        </authorList>
    </citation>
    <scope>NUCLEOTIDE SEQUENCE [LARGE SCALE GENOMIC DNA]</scope>
    <source>
        <strain evidence="2 5">CDM_1</strain>
        <strain evidence="4">CDM_6</strain>
    </source>
</reference>
<evidence type="ECO:0000313" key="5">
    <source>
        <dbReference type="Proteomes" id="UP000324021"/>
    </source>
</evidence>
<name>A0A1G6ISA2_9EURY</name>
<keyword evidence="2" id="KW-0808">Transferase</keyword>
<reference evidence="3" key="2">
    <citation type="submission" date="2016-10" db="EMBL/GenBank/DDBJ databases">
        <authorList>
            <person name="de Groot N.N."/>
        </authorList>
    </citation>
    <scope>NUCLEOTIDE SEQUENCE [LARGE SCALE GENOMIC DNA]</scope>
    <source>
        <strain evidence="3">CDM_6</strain>
    </source>
</reference>
<evidence type="ECO:0000313" key="2">
    <source>
        <dbReference type="EMBL" id="SDC09364.1"/>
    </source>
</evidence>
<feature type="transmembrane region" description="Helical" evidence="1">
    <location>
        <begin position="414"/>
        <end position="436"/>
    </location>
</feature>
<dbReference type="RefSeq" id="WP_092929517.1">
    <property type="nucleotide sequence ID" value="NZ_FMZP01000001.1"/>
</dbReference>
<dbReference type="Pfam" id="PF14269">
    <property type="entry name" value="Arylsulfotran_2"/>
    <property type="match status" value="1"/>
</dbReference>
<dbReference type="InterPro" id="IPR039535">
    <property type="entry name" value="ASST-like"/>
</dbReference>
<keyword evidence="1" id="KW-0472">Membrane</keyword>
<dbReference type="SUPFAM" id="SSF101898">
    <property type="entry name" value="NHL repeat"/>
    <property type="match status" value="1"/>
</dbReference>